<sequence length="270" mass="29491">MKKTVLITGASSGFGKEAVKLFHKNNWNVIATMRSPEKETELQALDQVLVIKLDVTDKTSIQNAVKTGIEKFGQIDVLVNNAGYGAFGALEAATEAEIKRQFDVNFFGLIEVTQALIPVMRQQRSGVIINVSSIGGKVTFPFSSLYHATKFAVEGLTEAIQYELNPLGIRLKIIEPGGYKTEFAGRSIAIFGVGESGDYQASFDKFISAVQQWPMSENIGEVADAIYDAATDGTEKLRYSVGHDAGLIIEARHQMDDVDFKKMIVGQMGI</sequence>
<evidence type="ECO:0000313" key="4">
    <source>
        <dbReference type="EMBL" id="QEC79817.1"/>
    </source>
</evidence>
<evidence type="ECO:0000256" key="3">
    <source>
        <dbReference type="RuleBase" id="RU000363"/>
    </source>
</evidence>
<dbReference type="InterPro" id="IPR002347">
    <property type="entry name" value="SDR_fam"/>
</dbReference>
<proteinExistence type="inferred from homology"/>
<evidence type="ECO:0000256" key="2">
    <source>
        <dbReference type="ARBA" id="ARBA00023002"/>
    </source>
</evidence>
<keyword evidence="2" id="KW-0560">Oxidoreductase</keyword>
<name>A0A5B8W8N1_9SPHI</name>
<organism evidence="4 5">
    <name type="scientific">Mucilaginibacter ginsenosidivorax</name>
    <dbReference type="NCBI Taxonomy" id="862126"/>
    <lineage>
        <taxon>Bacteria</taxon>
        <taxon>Pseudomonadati</taxon>
        <taxon>Bacteroidota</taxon>
        <taxon>Sphingobacteriia</taxon>
        <taxon>Sphingobacteriales</taxon>
        <taxon>Sphingobacteriaceae</taxon>
        <taxon>Mucilaginibacter</taxon>
    </lineage>
</organism>
<keyword evidence="5" id="KW-1185">Reference proteome</keyword>
<gene>
    <name evidence="4" type="ORF">FSB76_29095</name>
</gene>
<dbReference type="EMBL" id="CP042437">
    <property type="protein sequence ID" value="QEC79817.1"/>
    <property type="molecule type" value="Genomic_DNA"/>
</dbReference>
<dbReference type="CDD" id="cd05374">
    <property type="entry name" value="17beta-HSD-like_SDR_c"/>
    <property type="match status" value="1"/>
</dbReference>
<dbReference type="AlphaFoldDB" id="A0A5B8W8N1"/>
<dbReference type="PANTHER" id="PTHR43976:SF16">
    <property type="entry name" value="SHORT-CHAIN DEHYDROGENASE_REDUCTASE FAMILY PROTEIN"/>
    <property type="match status" value="1"/>
</dbReference>
<dbReference type="PRINTS" id="PR00080">
    <property type="entry name" value="SDRFAMILY"/>
</dbReference>
<accession>A0A5B8W8N1</accession>
<dbReference type="Pfam" id="PF00106">
    <property type="entry name" value="adh_short"/>
    <property type="match status" value="1"/>
</dbReference>
<evidence type="ECO:0000256" key="1">
    <source>
        <dbReference type="ARBA" id="ARBA00006484"/>
    </source>
</evidence>
<dbReference type="InterPro" id="IPR036291">
    <property type="entry name" value="NAD(P)-bd_dom_sf"/>
</dbReference>
<dbReference type="SUPFAM" id="SSF51735">
    <property type="entry name" value="NAD(P)-binding Rossmann-fold domains"/>
    <property type="match status" value="1"/>
</dbReference>
<comment type="similarity">
    <text evidence="1 3">Belongs to the short-chain dehydrogenases/reductases (SDR) family.</text>
</comment>
<dbReference type="Gene3D" id="3.40.50.720">
    <property type="entry name" value="NAD(P)-binding Rossmann-like Domain"/>
    <property type="match status" value="1"/>
</dbReference>
<dbReference type="InterPro" id="IPR051911">
    <property type="entry name" value="SDR_oxidoreductase"/>
</dbReference>
<dbReference type="Proteomes" id="UP000321362">
    <property type="component" value="Chromosome"/>
</dbReference>
<dbReference type="OrthoDB" id="1235794at2"/>
<dbReference type="GO" id="GO:0016491">
    <property type="term" value="F:oxidoreductase activity"/>
    <property type="evidence" value="ECO:0007669"/>
    <property type="project" value="UniProtKB-KW"/>
</dbReference>
<dbReference type="RefSeq" id="WP_147059771.1">
    <property type="nucleotide sequence ID" value="NZ_CP042437.1"/>
</dbReference>
<dbReference type="PRINTS" id="PR00081">
    <property type="entry name" value="GDHRDH"/>
</dbReference>
<dbReference type="PANTHER" id="PTHR43976">
    <property type="entry name" value="SHORT CHAIN DEHYDROGENASE"/>
    <property type="match status" value="1"/>
</dbReference>
<protein>
    <submittedName>
        <fullName evidence="4">SDR family oxidoreductase</fullName>
    </submittedName>
</protein>
<reference evidence="4 5" key="1">
    <citation type="journal article" date="2013" name="J. Microbiol.">
        <title>Mucilaginibacter ginsenosidivorax sp. nov., with ginsenoside converting activity isolated from sediment.</title>
        <authorList>
            <person name="Kim J.K."/>
            <person name="Choi T.E."/>
            <person name="Liu Q.M."/>
            <person name="Park H.Y."/>
            <person name="Yi T.H."/>
            <person name="Yoon M.H."/>
            <person name="Kim S.C."/>
            <person name="Im W.T."/>
        </authorList>
    </citation>
    <scope>NUCLEOTIDE SEQUENCE [LARGE SCALE GENOMIC DNA]</scope>
    <source>
        <strain evidence="4 5">KHI28</strain>
    </source>
</reference>
<evidence type="ECO:0000313" key="5">
    <source>
        <dbReference type="Proteomes" id="UP000321362"/>
    </source>
</evidence>
<dbReference type="KEGG" id="mgk:FSB76_29095"/>